<organism evidence="1">
    <name type="scientific">viral metagenome</name>
    <dbReference type="NCBI Taxonomy" id="1070528"/>
    <lineage>
        <taxon>unclassified sequences</taxon>
        <taxon>metagenomes</taxon>
        <taxon>organismal metagenomes</taxon>
    </lineage>
</organism>
<dbReference type="AlphaFoldDB" id="A0A6C0EF01"/>
<proteinExistence type="predicted"/>
<evidence type="ECO:0000313" key="1">
    <source>
        <dbReference type="EMBL" id="QHT25915.1"/>
    </source>
</evidence>
<protein>
    <submittedName>
        <fullName evidence="1">Uncharacterized protein</fullName>
    </submittedName>
</protein>
<sequence length="299" mass="34004">MNNRFTGVTPAMIHSMKGTYNNFSQAYTPSQQIIRKTDFSNSGNVMHNNIGEKTLNEYITEYTIHIDSYNRDFGTYPNPFKFNVVFGGAGSGVERKFKPSGEFVETSYVGQPNPKISRKFRNVKYIKLNHIILPKTNYVTVETLDEGTVYHLADPSNDLISNHKYLILKMSQAKSTSKVLSTNDYITDDCFILYPDKIMGLNHYMWLPTNTSRVFPNSSLANIDKLDFEILDEDGNTLFVINTTDDTRFNTKTVLDTLTDPSDPTYVAVSKIHRIVQIDIELTLGVVENELNTQTNFLT</sequence>
<dbReference type="EMBL" id="MN739776">
    <property type="protein sequence ID" value="QHT25915.1"/>
    <property type="molecule type" value="Genomic_DNA"/>
</dbReference>
<reference evidence="1" key="1">
    <citation type="journal article" date="2020" name="Nature">
        <title>Giant virus diversity and host interactions through global metagenomics.</title>
        <authorList>
            <person name="Schulz F."/>
            <person name="Roux S."/>
            <person name="Paez-Espino D."/>
            <person name="Jungbluth S."/>
            <person name="Walsh D.A."/>
            <person name="Denef V.J."/>
            <person name="McMahon K.D."/>
            <person name="Konstantinidis K.T."/>
            <person name="Eloe-Fadrosh E.A."/>
            <person name="Kyrpides N.C."/>
            <person name="Woyke T."/>
        </authorList>
    </citation>
    <scope>NUCLEOTIDE SEQUENCE</scope>
    <source>
        <strain evidence="1">GVMAG-M-3300023179-27</strain>
    </source>
</reference>
<accession>A0A6C0EF01</accession>
<name>A0A6C0EF01_9ZZZZ</name>